<accession>L1JAI4</accession>
<feature type="region of interest" description="Disordered" evidence="1">
    <location>
        <begin position="1"/>
        <end position="21"/>
    </location>
</feature>
<name>L1JAI4_GUITC</name>
<feature type="compositionally biased region" description="Low complexity" evidence="1">
    <location>
        <begin position="120"/>
        <end position="136"/>
    </location>
</feature>
<reference evidence="4" key="2">
    <citation type="submission" date="2012-11" db="EMBL/GenBank/DDBJ databases">
        <authorList>
            <person name="Kuo A."/>
            <person name="Curtis B.A."/>
            <person name="Tanifuji G."/>
            <person name="Burki F."/>
            <person name="Gruber A."/>
            <person name="Irimia M."/>
            <person name="Maruyama S."/>
            <person name="Arias M.C."/>
            <person name="Ball S.G."/>
            <person name="Gile G.H."/>
            <person name="Hirakawa Y."/>
            <person name="Hopkins J.F."/>
            <person name="Rensing S.A."/>
            <person name="Schmutz J."/>
            <person name="Symeonidi A."/>
            <person name="Elias M."/>
            <person name="Eveleigh R.J."/>
            <person name="Herman E.K."/>
            <person name="Klute M.J."/>
            <person name="Nakayama T."/>
            <person name="Obornik M."/>
            <person name="Reyes-Prieto A."/>
            <person name="Armbrust E.V."/>
            <person name="Aves S.J."/>
            <person name="Beiko R.G."/>
            <person name="Coutinho P."/>
            <person name="Dacks J.B."/>
            <person name="Durnford D.G."/>
            <person name="Fast N.M."/>
            <person name="Green B.R."/>
            <person name="Grisdale C."/>
            <person name="Hempe F."/>
            <person name="Henrissat B."/>
            <person name="Hoppner M.P."/>
            <person name="Ishida K.-I."/>
            <person name="Kim E."/>
            <person name="Koreny L."/>
            <person name="Kroth P.G."/>
            <person name="Liu Y."/>
            <person name="Malik S.-B."/>
            <person name="Maier U.G."/>
            <person name="McRose D."/>
            <person name="Mock T."/>
            <person name="Neilson J.A."/>
            <person name="Onodera N.T."/>
            <person name="Poole A.M."/>
            <person name="Pritham E.J."/>
            <person name="Richards T.A."/>
            <person name="Rocap G."/>
            <person name="Roy S.W."/>
            <person name="Sarai C."/>
            <person name="Schaack S."/>
            <person name="Shirato S."/>
            <person name="Slamovits C.H."/>
            <person name="Spencer D.F."/>
            <person name="Suzuki S."/>
            <person name="Worden A.Z."/>
            <person name="Zauner S."/>
            <person name="Barry K."/>
            <person name="Bell C."/>
            <person name="Bharti A.K."/>
            <person name="Crow J.A."/>
            <person name="Grimwood J."/>
            <person name="Kramer R."/>
            <person name="Lindquist E."/>
            <person name="Lucas S."/>
            <person name="Salamov A."/>
            <person name="McFadden G.I."/>
            <person name="Lane C.E."/>
            <person name="Keeling P.J."/>
            <person name="Gray M.W."/>
            <person name="Grigoriev I.V."/>
            <person name="Archibald J.M."/>
        </authorList>
    </citation>
    <scope>NUCLEOTIDE SEQUENCE</scope>
    <source>
        <strain evidence="4">CCMP2712</strain>
    </source>
</reference>
<proteinExistence type="predicted"/>
<protein>
    <submittedName>
        <fullName evidence="2 3">Uncharacterized protein</fullName>
    </submittedName>
</protein>
<organism evidence="2">
    <name type="scientific">Guillardia theta (strain CCMP2712)</name>
    <name type="common">Cryptophyte</name>
    <dbReference type="NCBI Taxonomy" id="905079"/>
    <lineage>
        <taxon>Eukaryota</taxon>
        <taxon>Cryptophyceae</taxon>
        <taxon>Pyrenomonadales</taxon>
        <taxon>Geminigeraceae</taxon>
        <taxon>Guillardia</taxon>
    </lineage>
</organism>
<dbReference type="EnsemblProtists" id="EKX45114">
    <property type="protein sequence ID" value="EKX45114"/>
    <property type="gene ID" value="GUITHDRAFT_152847"/>
</dbReference>
<keyword evidence="4" id="KW-1185">Reference proteome</keyword>
<sequence length="146" mass="15363">MSMRARERSMQSSQMVSGASSLNNRNSMQQLAAAAHGLPHVDMGWNMQGGSSIPRFGEWSGFTSHAVSNQPGGGVGPSSWNHSFTRGPPQQSSQSQWGSSSFSGAGGHFNSVDPGGAVLFSGGQSSSSSMFQVPGSPWYPRDLRDP</sequence>
<gene>
    <name evidence="2" type="ORF">GUITHDRAFT_152847</name>
</gene>
<reference evidence="2 4" key="1">
    <citation type="journal article" date="2012" name="Nature">
        <title>Algal genomes reveal evolutionary mosaicism and the fate of nucleomorphs.</title>
        <authorList>
            <consortium name="DOE Joint Genome Institute"/>
            <person name="Curtis B.A."/>
            <person name="Tanifuji G."/>
            <person name="Burki F."/>
            <person name="Gruber A."/>
            <person name="Irimia M."/>
            <person name="Maruyama S."/>
            <person name="Arias M.C."/>
            <person name="Ball S.G."/>
            <person name="Gile G.H."/>
            <person name="Hirakawa Y."/>
            <person name="Hopkins J.F."/>
            <person name="Kuo A."/>
            <person name="Rensing S.A."/>
            <person name="Schmutz J."/>
            <person name="Symeonidi A."/>
            <person name="Elias M."/>
            <person name="Eveleigh R.J."/>
            <person name="Herman E.K."/>
            <person name="Klute M.J."/>
            <person name="Nakayama T."/>
            <person name="Obornik M."/>
            <person name="Reyes-Prieto A."/>
            <person name="Armbrust E.V."/>
            <person name="Aves S.J."/>
            <person name="Beiko R.G."/>
            <person name="Coutinho P."/>
            <person name="Dacks J.B."/>
            <person name="Durnford D.G."/>
            <person name="Fast N.M."/>
            <person name="Green B.R."/>
            <person name="Grisdale C.J."/>
            <person name="Hempel F."/>
            <person name="Henrissat B."/>
            <person name="Hoppner M.P."/>
            <person name="Ishida K."/>
            <person name="Kim E."/>
            <person name="Koreny L."/>
            <person name="Kroth P.G."/>
            <person name="Liu Y."/>
            <person name="Malik S.B."/>
            <person name="Maier U.G."/>
            <person name="McRose D."/>
            <person name="Mock T."/>
            <person name="Neilson J.A."/>
            <person name="Onodera N.T."/>
            <person name="Poole A.M."/>
            <person name="Pritham E.J."/>
            <person name="Richards T.A."/>
            <person name="Rocap G."/>
            <person name="Roy S.W."/>
            <person name="Sarai C."/>
            <person name="Schaack S."/>
            <person name="Shirato S."/>
            <person name="Slamovits C.H."/>
            <person name="Spencer D.F."/>
            <person name="Suzuki S."/>
            <person name="Worden A.Z."/>
            <person name="Zauner S."/>
            <person name="Barry K."/>
            <person name="Bell C."/>
            <person name="Bharti A.K."/>
            <person name="Crow J.A."/>
            <person name="Grimwood J."/>
            <person name="Kramer R."/>
            <person name="Lindquist E."/>
            <person name="Lucas S."/>
            <person name="Salamov A."/>
            <person name="McFadden G.I."/>
            <person name="Lane C.E."/>
            <person name="Keeling P.J."/>
            <person name="Gray M.W."/>
            <person name="Grigoriev I.V."/>
            <person name="Archibald J.M."/>
        </authorList>
    </citation>
    <scope>NUCLEOTIDE SEQUENCE</scope>
    <source>
        <strain evidence="2 4">CCMP2712</strain>
    </source>
</reference>
<evidence type="ECO:0000256" key="1">
    <source>
        <dbReference type="SAM" id="MobiDB-lite"/>
    </source>
</evidence>
<feature type="compositionally biased region" description="Low complexity" evidence="1">
    <location>
        <begin position="90"/>
        <end position="103"/>
    </location>
</feature>
<dbReference type="PaxDb" id="55529-EKX45114"/>
<evidence type="ECO:0000313" key="3">
    <source>
        <dbReference type="EnsemblProtists" id="EKX45114"/>
    </source>
</evidence>
<evidence type="ECO:0000313" key="2">
    <source>
        <dbReference type="EMBL" id="EKX45114.1"/>
    </source>
</evidence>
<feature type="region of interest" description="Disordered" evidence="1">
    <location>
        <begin position="62"/>
        <end position="146"/>
    </location>
</feature>
<evidence type="ECO:0000313" key="4">
    <source>
        <dbReference type="Proteomes" id="UP000011087"/>
    </source>
</evidence>
<feature type="compositionally biased region" description="Polar residues" evidence="1">
    <location>
        <begin position="10"/>
        <end position="21"/>
    </location>
</feature>
<dbReference type="GeneID" id="17301715"/>
<dbReference type="HOGENOM" id="CLU_1780982_0_0_1"/>
<dbReference type="EMBL" id="JH993001">
    <property type="protein sequence ID" value="EKX45114.1"/>
    <property type="molecule type" value="Genomic_DNA"/>
</dbReference>
<dbReference type="KEGG" id="gtt:GUITHDRAFT_152847"/>
<reference evidence="3" key="3">
    <citation type="submission" date="2016-03" db="UniProtKB">
        <authorList>
            <consortium name="EnsemblProtists"/>
        </authorList>
    </citation>
    <scope>IDENTIFICATION</scope>
</reference>
<dbReference type="Proteomes" id="UP000011087">
    <property type="component" value="Unassembled WGS sequence"/>
</dbReference>
<dbReference type="RefSeq" id="XP_005832094.1">
    <property type="nucleotide sequence ID" value="XM_005832037.1"/>
</dbReference>
<dbReference type="AlphaFoldDB" id="L1JAI4"/>